<evidence type="ECO:0000256" key="5">
    <source>
        <dbReference type="ARBA" id="ARBA00022475"/>
    </source>
</evidence>
<dbReference type="PANTHER" id="PTHR45792">
    <property type="entry name" value="DIACYLGLYCEROL LIPASE HOMOLOG-RELATED"/>
    <property type="match status" value="1"/>
</dbReference>
<comment type="subcellular location">
    <subcellularLocation>
        <location evidence="2">Cell projection</location>
        <location evidence="2">Dendritic spine membrane</location>
        <topology evidence="2">Multi-pass membrane protein</topology>
    </subcellularLocation>
    <subcellularLocation>
        <location evidence="3">Early endosome membrane</location>
        <topology evidence="3">Multi-pass membrane protein</topology>
    </subcellularLocation>
    <subcellularLocation>
        <location evidence="22">Postsynaptic density membrane</location>
        <topology evidence="22">Multi-pass membrane protein</topology>
    </subcellularLocation>
</comment>
<keyword evidence="14" id="KW-0770">Synapse</keyword>
<keyword evidence="8" id="KW-0479">Metal-binding</keyword>
<evidence type="ECO:0000256" key="29">
    <source>
        <dbReference type="ARBA" id="ARBA00063298"/>
    </source>
</evidence>
<feature type="region of interest" description="Disordered" evidence="33">
    <location>
        <begin position="862"/>
        <end position="886"/>
    </location>
</feature>
<evidence type="ECO:0000256" key="9">
    <source>
        <dbReference type="ARBA" id="ARBA00022753"/>
    </source>
</evidence>
<dbReference type="GO" id="GO:0004465">
    <property type="term" value="F:lipoprotein lipase activity"/>
    <property type="evidence" value="ECO:0007669"/>
    <property type="project" value="TreeGrafter"/>
</dbReference>
<evidence type="ECO:0000256" key="14">
    <source>
        <dbReference type="ARBA" id="ARBA00023018"/>
    </source>
</evidence>
<feature type="compositionally biased region" description="Low complexity" evidence="33">
    <location>
        <begin position="917"/>
        <end position="935"/>
    </location>
</feature>
<feature type="domain" description="Fungal lipase-type" evidence="35">
    <location>
        <begin position="378"/>
        <end position="513"/>
    </location>
</feature>
<evidence type="ECO:0000256" key="12">
    <source>
        <dbReference type="ARBA" id="ARBA00022963"/>
    </source>
</evidence>
<evidence type="ECO:0000256" key="21">
    <source>
        <dbReference type="ARBA" id="ARBA00026104"/>
    </source>
</evidence>
<keyword evidence="12" id="KW-0442">Lipid degradation</keyword>
<dbReference type="GO" id="GO:0047372">
    <property type="term" value="F:monoacylglycerol lipase activity"/>
    <property type="evidence" value="ECO:0007669"/>
    <property type="project" value="UniProtKB-ARBA"/>
</dbReference>
<keyword evidence="19" id="KW-0966">Cell projection</keyword>
<feature type="region of interest" description="Disordered" evidence="33">
    <location>
        <begin position="550"/>
        <end position="569"/>
    </location>
</feature>
<evidence type="ECO:0000256" key="23">
    <source>
        <dbReference type="ARBA" id="ARBA00048382"/>
    </source>
</evidence>
<comment type="similarity">
    <text evidence="4">Belongs to the AB hydrolase superfamily. Lipase family.</text>
</comment>
<evidence type="ECO:0000256" key="13">
    <source>
        <dbReference type="ARBA" id="ARBA00022989"/>
    </source>
</evidence>
<feature type="transmembrane region" description="Helical" evidence="34">
    <location>
        <begin position="61"/>
        <end position="81"/>
    </location>
</feature>
<dbReference type="GeneTree" id="ENSGT00940000161192"/>
<evidence type="ECO:0000256" key="17">
    <source>
        <dbReference type="ARBA" id="ARBA00023180"/>
    </source>
</evidence>
<feature type="compositionally biased region" description="Low complexity" evidence="33">
    <location>
        <begin position="560"/>
        <end position="569"/>
    </location>
</feature>
<evidence type="ECO:0000256" key="15">
    <source>
        <dbReference type="ARBA" id="ARBA00023098"/>
    </source>
</evidence>
<evidence type="ECO:0000256" key="4">
    <source>
        <dbReference type="ARBA" id="ARBA00010701"/>
    </source>
</evidence>
<dbReference type="AlphaFoldDB" id="A0A3Q4HL60"/>
<evidence type="ECO:0000256" key="1">
    <source>
        <dbReference type="ARBA" id="ARBA00001913"/>
    </source>
</evidence>
<evidence type="ECO:0000256" key="22">
    <source>
        <dbReference type="ARBA" id="ARBA00037872"/>
    </source>
</evidence>
<feature type="compositionally biased region" description="Low complexity" evidence="33">
    <location>
        <begin position="684"/>
        <end position="694"/>
    </location>
</feature>
<dbReference type="InterPro" id="IPR002921">
    <property type="entry name" value="Fungal_lipase-type"/>
</dbReference>
<dbReference type="Pfam" id="PF01764">
    <property type="entry name" value="Lipase_3"/>
    <property type="match status" value="1"/>
</dbReference>
<dbReference type="GO" id="GO:0098839">
    <property type="term" value="C:postsynaptic density membrane"/>
    <property type="evidence" value="ECO:0007669"/>
    <property type="project" value="UniProtKB-SubCell"/>
</dbReference>
<dbReference type="GO" id="GO:0031901">
    <property type="term" value="C:early endosome membrane"/>
    <property type="evidence" value="ECO:0007669"/>
    <property type="project" value="UniProtKB-SubCell"/>
</dbReference>
<evidence type="ECO:0000259" key="35">
    <source>
        <dbReference type="Pfam" id="PF01764"/>
    </source>
</evidence>
<evidence type="ECO:0000256" key="33">
    <source>
        <dbReference type="SAM" id="MobiDB-lite"/>
    </source>
</evidence>
<evidence type="ECO:0000256" key="16">
    <source>
        <dbReference type="ARBA" id="ARBA00023136"/>
    </source>
</evidence>
<dbReference type="FunFam" id="3.40.50.1820:FF:000015">
    <property type="entry name" value="Sn1-specific diacylglycerol lipase alpha"/>
    <property type="match status" value="1"/>
</dbReference>
<keyword evidence="9" id="KW-0967">Endosome</keyword>
<dbReference type="Gene3D" id="3.40.50.1820">
    <property type="entry name" value="alpha/beta hydrolase"/>
    <property type="match status" value="1"/>
</dbReference>
<feature type="transmembrane region" description="Helical" evidence="34">
    <location>
        <begin position="20"/>
        <end position="41"/>
    </location>
</feature>
<evidence type="ECO:0000313" key="37">
    <source>
        <dbReference type="Proteomes" id="UP000261580"/>
    </source>
</evidence>
<evidence type="ECO:0000256" key="19">
    <source>
        <dbReference type="ARBA" id="ARBA00023273"/>
    </source>
</evidence>
<comment type="catalytic activity">
    <reaction evidence="27">
        <text>1-octadecanoyl-2-(5Z,8Z,11Z,14Z-eicosatetraenoyl)-sn-glycerol + H2O = 2-(5Z,8Z,11Z,14Z-eicosatetraenoyl)-glycerol + octadecanoate + H(+)</text>
        <dbReference type="Rhea" id="RHEA:38507"/>
        <dbReference type="ChEBI" id="CHEBI:15377"/>
        <dbReference type="ChEBI" id="CHEBI:15378"/>
        <dbReference type="ChEBI" id="CHEBI:25629"/>
        <dbReference type="ChEBI" id="CHEBI:52392"/>
        <dbReference type="ChEBI" id="CHEBI:75728"/>
    </reaction>
    <physiologicalReaction direction="left-to-right" evidence="27">
        <dbReference type="Rhea" id="RHEA:38508"/>
    </physiologicalReaction>
</comment>
<dbReference type="SUPFAM" id="SSF53474">
    <property type="entry name" value="alpha/beta-Hydrolases"/>
    <property type="match status" value="1"/>
</dbReference>
<keyword evidence="7 34" id="KW-0812">Transmembrane</keyword>
<feature type="region of interest" description="Disordered" evidence="33">
    <location>
        <begin position="901"/>
        <end position="972"/>
    </location>
</feature>
<feature type="transmembrane region" description="Helical" evidence="34">
    <location>
        <begin position="292"/>
        <end position="310"/>
    </location>
</feature>
<feature type="transmembrane region" description="Helical" evidence="34">
    <location>
        <begin position="135"/>
        <end position="157"/>
    </location>
</feature>
<keyword evidence="16 34" id="KW-0472">Membrane</keyword>
<feature type="region of interest" description="Disordered" evidence="33">
    <location>
        <begin position="817"/>
        <end position="840"/>
    </location>
</feature>
<evidence type="ECO:0000256" key="24">
    <source>
        <dbReference type="ARBA" id="ARBA00050486"/>
    </source>
</evidence>
<dbReference type="EC" id="3.1.1.116" evidence="21"/>
<evidence type="ECO:0000256" key="20">
    <source>
        <dbReference type="ARBA" id="ARBA00024531"/>
    </source>
</evidence>
<dbReference type="GO" id="GO:0046872">
    <property type="term" value="F:metal ion binding"/>
    <property type="evidence" value="ECO:0007669"/>
    <property type="project" value="UniProtKB-KW"/>
</dbReference>
<proteinExistence type="inferred from homology"/>
<comment type="subunit">
    <text evidence="29">Interacts (via C-terminal) with CAMK2A; leading to the phosphorylation and inhibition of DAGLA enzymatic activity. Interacts (via PPXXF motif) with HOMER1 and HOMER2; this interaction is required for DAGLA membrane localization.</text>
</comment>
<evidence type="ECO:0000256" key="26">
    <source>
        <dbReference type="ARBA" id="ARBA00050861"/>
    </source>
</evidence>
<evidence type="ECO:0000256" key="6">
    <source>
        <dbReference type="ARBA" id="ARBA00022553"/>
    </source>
</evidence>
<dbReference type="PANTHER" id="PTHR45792:SF8">
    <property type="entry name" value="DIACYLGLYCEROL LIPASE-ALPHA"/>
    <property type="match status" value="1"/>
</dbReference>
<keyword evidence="37" id="KW-1185">Reference proteome</keyword>
<dbReference type="CDD" id="cd00519">
    <property type="entry name" value="Lipase_3"/>
    <property type="match status" value="1"/>
</dbReference>
<evidence type="ECO:0000256" key="34">
    <source>
        <dbReference type="SAM" id="Phobius"/>
    </source>
</evidence>
<dbReference type="GO" id="GO:0046340">
    <property type="term" value="P:diacylglycerol catabolic process"/>
    <property type="evidence" value="ECO:0007669"/>
    <property type="project" value="TreeGrafter"/>
</dbReference>
<comment type="catalytic activity">
    <reaction evidence="26">
        <text>1-(9Z-octadecenoyl)-2-(5Z,8Z,11Z,14Z-eicosatetraenoyl)-sn-glycerol + H2O = 2-(5Z,8Z,11Z,14Z-eicosatetraenoyl)-glycerol + (9Z)-octadecenoate + H(+)</text>
        <dbReference type="Rhea" id="RHEA:38515"/>
        <dbReference type="ChEBI" id="CHEBI:15377"/>
        <dbReference type="ChEBI" id="CHEBI:15378"/>
        <dbReference type="ChEBI" id="CHEBI:30823"/>
        <dbReference type="ChEBI" id="CHEBI:52392"/>
        <dbReference type="ChEBI" id="CHEBI:75449"/>
    </reaction>
    <physiologicalReaction direction="left-to-right" evidence="26">
        <dbReference type="Rhea" id="RHEA:38516"/>
    </physiologicalReaction>
</comment>
<evidence type="ECO:0000313" key="36">
    <source>
        <dbReference type="Ensembl" id="ENSNBRP00000017902.1"/>
    </source>
</evidence>
<evidence type="ECO:0000256" key="7">
    <source>
        <dbReference type="ARBA" id="ARBA00022692"/>
    </source>
</evidence>
<evidence type="ECO:0000256" key="30">
    <source>
        <dbReference type="ARBA" id="ARBA00071957"/>
    </source>
</evidence>
<keyword evidence="13 34" id="KW-1133">Transmembrane helix</keyword>
<keyword evidence="11" id="KW-0106">Calcium</keyword>
<comment type="catalytic activity">
    <reaction evidence="25">
        <text>1-(9Z-octadecenoyl)-2-(9Z,12Z-octadecadienoyl)-sn-glycerol + H2O = 2-(9Z,12Z-octadecadienoyl)-glycerol + (9Z)-octadecenoate + H(+)</text>
        <dbReference type="Rhea" id="RHEA:38523"/>
        <dbReference type="ChEBI" id="CHEBI:15377"/>
        <dbReference type="ChEBI" id="CHEBI:15378"/>
        <dbReference type="ChEBI" id="CHEBI:30823"/>
        <dbReference type="ChEBI" id="CHEBI:75450"/>
        <dbReference type="ChEBI" id="CHEBI:75457"/>
    </reaction>
    <physiologicalReaction direction="left-to-right" evidence="25">
        <dbReference type="Rhea" id="RHEA:38524"/>
    </physiologicalReaction>
</comment>
<dbReference type="STRING" id="32507.ENSNBRP00000017902"/>
<keyword evidence="5" id="KW-1003">Cell membrane</keyword>
<evidence type="ECO:0000256" key="10">
    <source>
        <dbReference type="ARBA" id="ARBA00022801"/>
    </source>
</evidence>
<comment type="catalytic activity">
    <reaction evidence="28">
        <text>1-(9Z-octadecenoyl)-2-O-(5Z,8Z,11Z,14Z-eicosatetraenyl)-sn-glycerol + H2O = 2-O-(5Z,8Z,11Z,14Z)-eicosatetraenylglycerol + (9Z)-octadecenoate + H(+)</text>
        <dbReference type="Rhea" id="RHEA:38527"/>
        <dbReference type="ChEBI" id="CHEBI:15377"/>
        <dbReference type="ChEBI" id="CHEBI:15378"/>
        <dbReference type="ChEBI" id="CHEBI:30823"/>
        <dbReference type="ChEBI" id="CHEBI:75913"/>
        <dbReference type="ChEBI" id="CHEBI:75914"/>
    </reaction>
    <physiologicalReaction direction="left-to-right" evidence="28">
        <dbReference type="Rhea" id="RHEA:38528"/>
    </physiologicalReaction>
</comment>
<evidence type="ECO:0000256" key="2">
    <source>
        <dbReference type="ARBA" id="ARBA00004332"/>
    </source>
</evidence>
<keyword evidence="17" id="KW-0325">Glycoprotein</keyword>
<dbReference type="InterPro" id="IPR052214">
    <property type="entry name" value="DAG_Lipase-Related"/>
</dbReference>
<dbReference type="GO" id="GO:0019369">
    <property type="term" value="P:arachidonate metabolic process"/>
    <property type="evidence" value="ECO:0007669"/>
    <property type="project" value="TreeGrafter"/>
</dbReference>
<reference evidence="36" key="2">
    <citation type="submission" date="2025-09" db="UniProtKB">
        <authorList>
            <consortium name="Ensembl"/>
        </authorList>
    </citation>
    <scope>IDENTIFICATION</scope>
</reference>
<name>A0A3Q4HL60_NEOBR</name>
<feature type="transmembrane region" description="Helical" evidence="34">
    <location>
        <begin position="102"/>
        <end position="123"/>
    </location>
</feature>
<comment type="cofactor">
    <cofactor evidence="1">
        <name>Ca(2+)</name>
        <dbReference type="ChEBI" id="CHEBI:29108"/>
    </cofactor>
</comment>
<sequence length="972" mass="107391">MPGMVMFRRRWSVGSDDLVLPALFLFLLHCIWLVVLSVVVFGLPYGSDKSCSETLVDHGRGYLGILVSCLICESAIMWLSMRGSILYTQPREAVQYVLYIRLAILLVELVYAVVGIAWLVQYYKPCSDVTAKNLALGIVVCNWLVIFSVCITLMCTFDPTGRTFVKLKATRRRQRNLTTYTLRHRLEEGQASSWSRRLKFFMCCTRAQDTQSDAYSEVASLFAEFFRDLDIVPSDIIAGLVLLRQRQRSKRSSILDQANNDILAFLSGMPVTRNTRYLDLKNSAEMNMYKDVCYYMLFALAAYGWPMYLMRKPACGLCRLASSCPDAQLLALPSFSPLTILSRSNQFSLCALLQSASFIQVYETPFFVAVDHEKKKVVISIRGTLSPKDALTDLTGDSERLPVEEQQGTWLGHKGMVYSAEYIKKKLEQEMILSQAFGRDLNKGTMHYGLVIVGHSLGAGTAAILSFLLRPQYPTLHCYSYSPPGGLLSEDAMEYSKEFVSSVVLGKDLVPRLGLSQLEGFRRHLLEVLQKSNKPKWRIIAGGTKCIPKSELPLEDDDPQSQPAAPPSSRLWLHPSDLSIALSASTPLYPPGRIIHVVHNHPRETCCGQEEPTYSALWGDNKAFNEVIISPAMLNEHMPHMVMEGLNKVLENYNKGKTALLSAAKIMVSPTEVDLNPETLFVDTSTTSQQPTPTTHHRRNSSVRSCAQSEISLDGFSECPPPPVPVVLRGARERLAVELRDRKAPLAVMESLSDAESLYSLDSRRSSAALRGSPMLGSLPFPLDAPIPEENPSLSSRTELLSADVLCQEDWELETAEKQLSAETRPAVSTPPPHLSNGNPSQAVLEFAQYLDSLFRLDGSSSPTLDLSDGESESGRGSFGQGECLGDEQRLDDKQLLARATVEPNLVPKPPRTFAGSADPSSGISLSPSFPLSSSEELNDLSPSEGAPSAIHSLRTSPPCHCPEENTLSSMV</sequence>
<keyword evidence="18" id="KW-0628">Postsynaptic cell membrane</keyword>
<evidence type="ECO:0000256" key="28">
    <source>
        <dbReference type="ARBA" id="ARBA00052463"/>
    </source>
</evidence>
<evidence type="ECO:0000256" key="8">
    <source>
        <dbReference type="ARBA" id="ARBA00022723"/>
    </source>
</evidence>
<evidence type="ECO:0000256" key="25">
    <source>
        <dbReference type="ARBA" id="ARBA00050709"/>
    </source>
</evidence>
<dbReference type="InterPro" id="IPR029058">
    <property type="entry name" value="AB_hydrolase_fold"/>
</dbReference>
<accession>A0A3Q4HL60</accession>
<feature type="region of interest" description="Disordered" evidence="33">
    <location>
        <begin position="684"/>
        <end position="703"/>
    </location>
</feature>
<evidence type="ECO:0000256" key="18">
    <source>
        <dbReference type="ARBA" id="ARBA00023257"/>
    </source>
</evidence>
<reference evidence="36" key="1">
    <citation type="submission" date="2025-08" db="UniProtKB">
        <authorList>
            <consortium name="Ensembl"/>
        </authorList>
    </citation>
    <scope>IDENTIFICATION</scope>
</reference>
<evidence type="ECO:0000256" key="31">
    <source>
        <dbReference type="ARBA" id="ARBA00081678"/>
    </source>
</evidence>
<organism evidence="36 37">
    <name type="scientific">Neolamprologus brichardi</name>
    <name type="common">Fairy cichlid</name>
    <name type="synonym">Lamprologus brichardi</name>
    <dbReference type="NCBI Taxonomy" id="32507"/>
    <lineage>
        <taxon>Eukaryota</taxon>
        <taxon>Metazoa</taxon>
        <taxon>Chordata</taxon>
        <taxon>Craniata</taxon>
        <taxon>Vertebrata</taxon>
        <taxon>Euteleostomi</taxon>
        <taxon>Actinopterygii</taxon>
        <taxon>Neopterygii</taxon>
        <taxon>Teleostei</taxon>
        <taxon>Neoteleostei</taxon>
        <taxon>Acanthomorphata</taxon>
        <taxon>Ovalentaria</taxon>
        <taxon>Cichlomorphae</taxon>
        <taxon>Cichliformes</taxon>
        <taxon>Cichlidae</taxon>
        <taxon>African cichlids</taxon>
        <taxon>Pseudocrenilabrinae</taxon>
        <taxon>Lamprologini</taxon>
        <taxon>Neolamprologus</taxon>
    </lineage>
</organism>
<evidence type="ECO:0000256" key="3">
    <source>
        <dbReference type="ARBA" id="ARBA00004520"/>
    </source>
</evidence>
<dbReference type="GO" id="GO:0098921">
    <property type="term" value="P:retrograde trans-synaptic signaling by endocannabinoid"/>
    <property type="evidence" value="ECO:0007669"/>
    <property type="project" value="TreeGrafter"/>
</dbReference>
<comment type="catalytic activity">
    <reaction evidence="20">
        <text>a 1,2-diacyl-sn-glycerol + H2O = a 2-acylglycerol + a fatty acid + H(+)</text>
        <dbReference type="Rhea" id="RHEA:33275"/>
        <dbReference type="ChEBI" id="CHEBI:15377"/>
        <dbReference type="ChEBI" id="CHEBI:15378"/>
        <dbReference type="ChEBI" id="CHEBI:17389"/>
        <dbReference type="ChEBI" id="CHEBI:17815"/>
        <dbReference type="ChEBI" id="CHEBI:28868"/>
        <dbReference type="EC" id="3.1.1.116"/>
    </reaction>
    <physiologicalReaction direction="left-to-right" evidence="20">
        <dbReference type="Rhea" id="RHEA:33276"/>
    </physiologicalReaction>
</comment>
<evidence type="ECO:0000256" key="32">
    <source>
        <dbReference type="ARBA" id="ARBA00082132"/>
    </source>
</evidence>
<dbReference type="Proteomes" id="UP000261580">
    <property type="component" value="Unassembled WGS sequence"/>
</dbReference>
<keyword evidence="10" id="KW-0378">Hydrolase</keyword>
<comment type="catalytic activity">
    <reaction evidence="23">
        <text>1,2-di-(9Z-octadecenoyl)-sn-glycerol + H2O = 2-(9Z-octadecenoyl)-glycerol + (9Z)-octadecenoate + H(+)</text>
        <dbReference type="Rhea" id="RHEA:38511"/>
        <dbReference type="ChEBI" id="CHEBI:15377"/>
        <dbReference type="ChEBI" id="CHEBI:15378"/>
        <dbReference type="ChEBI" id="CHEBI:30823"/>
        <dbReference type="ChEBI" id="CHEBI:52333"/>
        <dbReference type="ChEBI" id="CHEBI:73990"/>
    </reaction>
    <physiologicalReaction direction="left-to-right" evidence="23">
        <dbReference type="Rhea" id="RHEA:38512"/>
    </physiologicalReaction>
</comment>
<keyword evidence="15" id="KW-0443">Lipid metabolism</keyword>
<comment type="catalytic activity">
    <reaction evidence="24">
        <text>1-(9Z-octadecenoyl)-2-octadecanoyl-sn-glycerol + H2O = 2-octadecanoylglycerol + (9Z)-octadecenoate + H(+)</text>
        <dbReference type="Rhea" id="RHEA:38519"/>
        <dbReference type="ChEBI" id="CHEBI:15377"/>
        <dbReference type="ChEBI" id="CHEBI:15378"/>
        <dbReference type="ChEBI" id="CHEBI:30823"/>
        <dbReference type="ChEBI" id="CHEBI:75448"/>
        <dbReference type="ChEBI" id="CHEBI:75456"/>
    </reaction>
    <physiologicalReaction direction="left-to-right" evidence="24">
        <dbReference type="Rhea" id="RHEA:38520"/>
    </physiologicalReaction>
</comment>
<evidence type="ECO:0000256" key="27">
    <source>
        <dbReference type="ARBA" id="ARBA00052106"/>
    </source>
</evidence>
<dbReference type="GO" id="GO:0032591">
    <property type="term" value="C:dendritic spine membrane"/>
    <property type="evidence" value="ECO:0007669"/>
    <property type="project" value="UniProtKB-SubCell"/>
</dbReference>
<evidence type="ECO:0000256" key="11">
    <source>
        <dbReference type="ARBA" id="ARBA00022837"/>
    </source>
</evidence>
<dbReference type="OMA" id="YCMVAPE"/>
<keyword evidence="6" id="KW-0597">Phosphoprotein</keyword>
<dbReference type="Bgee" id="ENSNBRG00000013773">
    <property type="expression patterns" value="Expressed in brain and 2 other cell types or tissues"/>
</dbReference>
<dbReference type="Ensembl" id="ENSNBRT00000018388.1">
    <property type="protein sequence ID" value="ENSNBRP00000017902.1"/>
    <property type="gene ID" value="ENSNBRG00000013773.1"/>
</dbReference>
<protein>
    <recommendedName>
        <fullName evidence="30">Diacylglycerol lipase-alpha</fullName>
        <ecNumber evidence="21">3.1.1.116</ecNumber>
    </recommendedName>
    <alternativeName>
        <fullName evidence="32">Neural stem cell-derived dendrite regulator</fullName>
    </alternativeName>
    <alternativeName>
        <fullName evidence="31">Sn1-specific diacylglycerol lipase alpha</fullName>
    </alternativeName>
</protein>